<sequence length="136" mass="13964">MDAPDESVSLPASAGFDLASETVLSVLSESPTKRIAMDATSTSELFSVSSVVAAMAEKSISSPPRSIAVEISEPSSLSVIRPTASPVPVAEKETVVPLTEAPFVLKVNVLSVTFSLLYPRNANALAACATVGNATV</sequence>
<evidence type="ECO:0000313" key="1">
    <source>
        <dbReference type="EMBL" id="MPN32088.1"/>
    </source>
</evidence>
<organism evidence="1">
    <name type="scientific">bioreactor metagenome</name>
    <dbReference type="NCBI Taxonomy" id="1076179"/>
    <lineage>
        <taxon>unclassified sequences</taxon>
        <taxon>metagenomes</taxon>
        <taxon>ecological metagenomes</taxon>
    </lineage>
</organism>
<gene>
    <name evidence="1" type="ORF">SDC9_179564</name>
</gene>
<proteinExistence type="predicted"/>
<reference evidence="1" key="1">
    <citation type="submission" date="2019-08" db="EMBL/GenBank/DDBJ databases">
        <authorList>
            <person name="Kucharzyk K."/>
            <person name="Murdoch R.W."/>
            <person name="Higgins S."/>
            <person name="Loffler F."/>
        </authorList>
    </citation>
    <scope>NUCLEOTIDE SEQUENCE</scope>
</reference>
<protein>
    <submittedName>
        <fullName evidence="1">Uncharacterized protein</fullName>
    </submittedName>
</protein>
<accession>A0A645GZC3</accession>
<comment type="caution">
    <text evidence="1">The sequence shown here is derived from an EMBL/GenBank/DDBJ whole genome shotgun (WGS) entry which is preliminary data.</text>
</comment>
<name>A0A645GZC3_9ZZZZ</name>
<dbReference type="AlphaFoldDB" id="A0A645GZC3"/>
<dbReference type="EMBL" id="VSSQ01083905">
    <property type="protein sequence ID" value="MPN32088.1"/>
    <property type="molecule type" value="Genomic_DNA"/>
</dbReference>